<dbReference type="InterPro" id="IPR011055">
    <property type="entry name" value="Dup_hybrid_motif"/>
</dbReference>
<evidence type="ECO:0000313" key="4">
    <source>
        <dbReference type="Proteomes" id="UP001144341"/>
    </source>
</evidence>
<dbReference type="Gene3D" id="2.70.70.10">
    <property type="entry name" value="Glucose Permease (Domain IIA)"/>
    <property type="match status" value="1"/>
</dbReference>
<dbReference type="PANTHER" id="PTHR21666:SF289">
    <property type="entry name" value="L-ALA--D-GLU ENDOPEPTIDASE"/>
    <property type="match status" value="1"/>
</dbReference>
<evidence type="ECO:0000259" key="2">
    <source>
        <dbReference type="Pfam" id="PF01551"/>
    </source>
</evidence>
<sequence>MKNSFAVLAQKLMRTFKEVIKANALSIQKVVDFNKNSDKLLPLDFTSANTELTDEILDKTDLFSAWVNQKLADNDARYGIGGYNEHRTIYSRSAHFNTGEEPRRLHLGVDVWGPAETSIYNFYDAKVHSFANNNNFGDYGATIILAYNMEGFEFYALYGHLSLASLNGLEEGKVIGAGKKIAELGVKEENGYWPPHLHFQLVLDIKDLKGDYPGVCKFSERDKYLANCPDPNLILKYSFY</sequence>
<dbReference type="Proteomes" id="UP001144341">
    <property type="component" value="Unassembled WGS sequence"/>
</dbReference>
<dbReference type="SUPFAM" id="SSF51261">
    <property type="entry name" value="Duplicated hybrid motif"/>
    <property type="match status" value="1"/>
</dbReference>
<dbReference type="InterPro" id="IPR016047">
    <property type="entry name" value="M23ase_b-sheet_dom"/>
</dbReference>
<feature type="domain" description="M23ase beta-sheet core" evidence="2">
    <location>
        <begin position="105"/>
        <end position="202"/>
    </location>
</feature>
<dbReference type="PANTHER" id="PTHR21666">
    <property type="entry name" value="PEPTIDASE-RELATED"/>
    <property type="match status" value="1"/>
</dbReference>
<dbReference type="RefSeq" id="WP_269415538.1">
    <property type="nucleotide sequence ID" value="NZ_JAPWGL010000003.1"/>
</dbReference>
<organism evidence="3 4">
    <name type="scientific">Pedobacter rhodius</name>
    <dbReference type="NCBI Taxonomy" id="3004098"/>
    <lineage>
        <taxon>Bacteria</taxon>
        <taxon>Pseudomonadati</taxon>
        <taxon>Bacteroidota</taxon>
        <taxon>Sphingobacteriia</taxon>
        <taxon>Sphingobacteriales</taxon>
        <taxon>Sphingobacteriaceae</taxon>
        <taxon>Pedobacter</taxon>
    </lineage>
</organism>
<keyword evidence="1" id="KW-0732">Signal</keyword>
<evidence type="ECO:0000256" key="1">
    <source>
        <dbReference type="ARBA" id="ARBA00022729"/>
    </source>
</evidence>
<proteinExistence type="predicted"/>
<dbReference type="InterPro" id="IPR050570">
    <property type="entry name" value="Cell_wall_metabolism_enzyme"/>
</dbReference>
<accession>A0ABT4KXS2</accession>
<gene>
    <name evidence="3" type="ORF">O0931_10545</name>
</gene>
<protein>
    <submittedName>
        <fullName evidence="3">Peptidoglycan DD-metalloendopeptidase family protein</fullName>
    </submittedName>
</protein>
<keyword evidence="4" id="KW-1185">Reference proteome</keyword>
<dbReference type="CDD" id="cd12797">
    <property type="entry name" value="M23_peptidase"/>
    <property type="match status" value="1"/>
</dbReference>
<dbReference type="Pfam" id="PF01551">
    <property type="entry name" value="Peptidase_M23"/>
    <property type="match status" value="1"/>
</dbReference>
<reference evidence="3" key="1">
    <citation type="submission" date="2022-12" db="EMBL/GenBank/DDBJ databases">
        <title>Genome sequence of SJ11.</title>
        <authorList>
            <person name="Woo H."/>
        </authorList>
    </citation>
    <scope>NUCLEOTIDE SEQUENCE</scope>
    <source>
        <strain evidence="3">SJ11</strain>
    </source>
</reference>
<comment type="caution">
    <text evidence="3">The sequence shown here is derived from an EMBL/GenBank/DDBJ whole genome shotgun (WGS) entry which is preliminary data.</text>
</comment>
<dbReference type="EMBL" id="JAPWGL010000003">
    <property type="protein sequence ID" value="MCZ4223736.1"/>
    <property type="molecule type" value="Genomic_DNA"/>
</dbReference>
<name>A0ABT4KXS2_9SPHI</name>
<evidence type="ECO:0000313" key="3">
    <source>
        <dbReference type="EMBL" id="MCZ4223736.1"/>
    </source>
</evidence>